<name>A0A7J6D8N5_9TELE</name>
<evidence type="ECO:0000256" key="8">
    <source>
        <dbReference type="ARBA" id="ARBA00023157"/>
    </source>
</evidence>
<organism evidence="11 12">
    <name type="scientific">Onychostoma macrolepis</name>
    <dbReference type="NCBI Taxonomy" id="369639"/>
    <lineage>
        <taxon>Eukaryota</taxon>
        <taxon>Metazoa</taxon>
        <taxon>Chordata</taxon>
        <taxon>Craniata</taxon>
        <taxon>Vertebrata</taxon>
        <taxon>Euteleostomi</taxon>
        <taxon>Actinopterygii</taxon>
        <taxon>Neopterygii</taxon>
        <taxon>Teleostei</taxon>
        <taxon>Ostariophysi</taxon>
        <taxon>Cypriniformes</taxon>
        <taxon>Cyprinidae</taxon>
        <taxon>Acrossocheilinae</taxon>
        <taxon>Onychostoma</taxon>
    </lineage>
</organism>
<gene>
    <name evidence="11" type="ORF">G5714_003148</name>
</gene>
<evidence type="ECO:0000313" key="12">
    <source>
        <dbReference type="Proteomes" id="UP000579812"/>
    </source>
</evidence>
<evidence type="ECO:0000256" key="10">
    <source>
        <dbReference type="RuleBase" id="RU361228"/>
    </source>
</evidence>
<keyword evidence="5 10" id="KW-0732">Signal</keyword>
<evidence type="ECO:0000256" key="3">
    <source>
        <dbReference type="ARBA" id="ARBA00022679"/>
    </source>
</evidence>
<dbReference type="EC" id="2.4.2.31" evidence="10"/>
<keyword evidence="6 10" id="KW-0521">NADP</keyword>
<comment type="catalytic activity">
    <reaction evidence="9 10">
        <text>L-arginyl-[protein] + NAD(+) = N(omega)-(ADP-D-ribosyl)-L-arginyl-[protein] + nicotinamide + H(+)</text>
        <dbReference type="Rhea" id="RHEA:19149"/>
        <dbReference type="Rhea" id="RHEA-COMP:10532"/>
        <dbReference type="Rhea" id="RHEA-COMP:15087"/>
        <dbReference type="ChEBI" id="CHEBI:15378"/>
        <dbReference type="ChEBI" id="CHEBI:17154"/>
        <dbReference type="ChEBI" id="CHEBI:29965"/>
        <dbReference type="ChEBI" id="CHEBI:57540"/>
        <dbReference type="ChEBI" id="CHEBI:142554"/>
        <dbReference type="EC" id="2.4.2.31"/>
    </reaction>
</comment>
<keyword evidence="12" id="KW-1185">Reference proteome</keyword>
<dbReference type="Proteomes" id="UP000579812">
    <property type="component" value="Unassembled WGS sequence"/>
</dbReference>
<comment type="caution">
    <text evidence="11">The sequence shown here is derived from an EMBL/GenBank/DDBJ whole genome shotgun (WGS) entry which is preliminary data.</text>
</comment>
<dbReference type="GO" id="GO:0003950">
    <property type="term" value="F:NAD+ poly-ADP-ribosyltransferase activity"/>
    <property type="evidence" value="ECO:0007669"/>
    <property type="project" value="TreeGrafter"/>
</dbReference>
<feature type="chain" id="PRO_5029941858" description="NAD(P)(+)--arginine ADP-ribosyltransferase" evidence="10">
    <location>
        <begin position="17"/>
        <end position="314"/>
    </location>
</feature>
<evidence type="ECO:0000313" key="11">
    <source>
        <dbReference type="EMBL" id="KAF4115659.1"/>
    </source>
</evidence>
<protein>
    <recommendedName>
        <fullName evidence="10">NAD(P)(+)--arginine ADP-ribosyltransferase</fullName>
        <ecNumber evidence="10">2.4.2.31</ecNumber>
    </recommendedName>
    <alternativeName>
        <fullName evidence="10">Mono(ADP-ribosyl)transferase</fullName>
    </alternativeName>
</protein>
<evidence type="ECO:0000256" key="7">
    <source>
        <dbReference type="ARBA" id="ARBA00023027"/>
    </source>
</evidence>
<reference evidence="11 12" key="1">
    <citation type="submission" date="2020-04" db="EMBL/GenBank/DDBJ databases">
        <title>Chromosome-level genome assembly of a cyprinid fish Onychostoma macrolepis by integration of Nanopore Sequencing, Bionano and Hi-C technology.</title>
        <authorList>
            <person name="Wang D."/>
        </authorList>
    </citation>
    <scope>NUCLEOTIDE SEQUENCE [LARGE SCALE GENOMIC DNA]</scope>
    <source>
        <strain evidence="11">SWU-2019</strain>
        <tissue evidence="11">Muscle</tissue>
    </source>
</reference>
<evidence type="ECO:0000256" key="4">
    <source>
        <dbReference type="ARBA" id="ARBA00022695"/>
    </source>
</evidence>
<keyword evidence="2 10" id="KW-0328">Glycosyltransferase</keyword>
<dbReference type="Pfam" id="PF01129">
    <property type="entry name" value="ART"/>
    <property type="match status" value="1"/>
</dbReference>
<dbReference type="PANTHER" id="PTHR10339">
    <property type="entry name" value="ADP-RIBOSYLTRANSFERASE"/>
    <property type="match status" value="1"/>
</dbReference>
<dbReference type="OrthoDB" id="423533at2759"/>
<dbReference type="PRINTS" id="PR00970">
    <property type="entry name" value="RIBTRNSFRASE"/>
</dbReference>
<dbReference type="PROSITE" id="PS51996">
    <property type="entry name" value="TR_MART"/>
    <property type="match status" value="1"/>
</dbReference>
<keyword evidence="3 10" id="KW-0808">Transferase</keyword>
<evidence type="ECO:0000256" key="1">
    <source>
        <dbReference type="ARBA" id="ARBA00009558"/>
    </source>
</evidence>
<proteinExistence type="inferred from homology"/>
<dbReference type="InterPro" id="IPR050999">
    <property type="entry name" value="ADP-ribosyltransferase_ARG"/>
</dbReference>
<dbReference type="GO" id="GO:0016779">
    <property type="term" value="F:nucleotidyltransferase activity"/>
    <property type="evidence" value="ECO:0007669"/>
    <property type="project" value="UniProtKB-KW"/>
</dbReference>
<dbReference type="AlphaFoldDB" id="A0A7J6D8N5"/>
<dbReference type="GO" id="GO:0106274">
    <property type="term" value="F:NAD+-protein-arginine ADP-ribosyltransferase activity"/>
    <property type="evidence" value="ECO:0007669"/>
    <property type="project" value="UniProtKB-EC"/>
</dbReference>
<dbReference type="EMBL" id="JAAMOB010000003">
    <property type="protein sequence ID" value="KAF4115659.1"/>
    <property type="molecule type" value="Genomic_DNA"/>
</dbReference>
<dbReference type="InterPro" id="IPR000768">
    <property type="entry name" value="ART"/>
</dbReference>
<accession>A0A7J6D8N5</accession>
<keyword evidence="4" id="KW-0548">Nucleotidyltransferase</keyword>
<dbReference type="SUPFAM" id="SSF56399">
    <property type="entry name" value="ADP-ribosylation"/>
    <property type="match status" value="1"/>
</dbReference>
<dbReference type="Gene3D" id="3.90.176.10">
    <property type="entry name" value="Toxin ADP-ribosyltransferase, Chain A, domain 1"/>
    <property type="match status" value="1"/>
</dbReference>
<keyword evidence="8" id="KW-1015">Disulfide bond</keyword>
<sequence length="314" mass="36054">MLLIIEALFLILAALGQDHRAAAVKGQIFPLDMALNSVDDQYDGCTVKMAHLVKTKYLQKEINNSTEFKNAWQEGEVNATAPEDNLTRNHSIAIYVYTNLISKVYRNFNMAVRNGKQNYTNQVYKWYSLQFLLTDAIKILTETQKKCKLSYRGTKTEFYQNVKGKKIRFGSFTSSSLQRKVAQDFGNKSCFEIKTCEGADVIKYSKYPEQKEVLIPPYEKFKVIAVKTRKYHKNLWCDTVYKLESSGKRSDLNCAVAFKKPSRCFSRKLMASQGHSNSRFIGRLCGCQGRHQMLVSQLNPTDRDGLKWCCCCRI</sequence>
<evidence type="ECO:0000256" key="9">
    <source>
        <dbReference type="ARBA" id="ARBA00047597"/>
    </source>
</evidence>
<dbReference type="FunFam" id="3.90.176.10:FF:000001">
    <property type="entry name" value="NAD(P)(+)--arginine ADP-ribosyltransferase"/>
    <property type="match status" value="1"/>
</dbReference>
<feature type="signal peptide" evidence="10">
    <location>
        <begin position="1"/>
        <end position="16"/>
    </location>
</feature>
<keyword evidence="7 10" id="KW-0520">NAD</keyword>
<dbReference type="PANTHER" id="PTHR10339:SF27">
    <property type="entry name" value="NAD(P)(+)--ARGININE ADP-RIBOSYLTRANSFERASE"/>
    <property type="match status" value="1"/>
</dbReference>
<evidence type="ECO:0000256" key="5">
    <source>
        <dbReference type="ARBA" id="ARBA00022729"/>
    </source>
</evidence>
<evidence type="ECO:0000256" key="6">
    <source>
        <dbReference type="ARBA" id="ARBA00022857"/>
    </source>
</evidence>
<evidence type="ECO:0000256" key="2">
    <source>
        <dbReference type="ARBA" id="ARBA00022676"/>
    </source>
</evidence>
<comment type="similarity">
    <text evidence="1 10">Belongs to the Arg-specific ADP-ribosyltransferase family.</text>
</comment>